<evidence type="ECO:0000313" key="2">
    <source>
        <dbReference type="EMBL" id="KAF5561165.1"/>
    </source>
</evidence>
<reference evidence="2 3" key="1">
    <citation type="submission" date="2020-05" db="EMBL/GenBank/DDBJ databases">
        <title>Identification and distribution of gene clusters putatively required for synthesis of sphingolipid metabolism inhibitors in phylogenetically diverse species of the filamentous fungus Fusarium.</title>
        <authorList>
            <person name="Kim H.-S."/>
            <person name="Busman M."/>
            <person name="Brown D.W."/>
            <person name="Divon H."/>
            <person name="Uhlig S."/>
            <person name="Proctor R.H."/>
        </authorList>
    </citation>
    <scope>NUCLEOTIDE SEQUENCE [LARGE SCALE GENOMIC DNA]</scope>
    <source>
        <strain evidence="2 3">NRRL 25196</strain>
    </source>
</reference>
<proteinExistence type="predicted"/>
<feature type="region of interest" description="Disordered" evidence="1">
    <location>
        <begin position="34"/>
        <end position="71"/>
    </location>
</feature>
<organism evidence="2 3">
    <name type="scientific">Fusarium napiforme</name>
    <dbReference type="NCBI Taxonomy" id="42672"/>
    <lineage>
        <taxon>Eukaryota</taxon>
        <taxon>Fungi</taxon>
        <taxon>Dikarya</taxon>
        <taxon>Ascomycota</taxon>
        <taxon>Pezizomycotina</taxon>
        <taxon>Sordariomycetes</taxon>
        <taxon>Hypocreomycetidae</taxon>
        <taxon>Hypocreales</taxon>
        <taxon>Nectriaceae</taxon>
        <taxon>Fusarium</taxon>
        <taxon>Fusarium fujikuroi species complex</taxon>
    </lineage>
</organism>
<gene>
    <name evidence="2" type="ORF">FNAPI_3791</name>
</gene>
<dbReference type="EMBL" id="JAAOAO010000141">
    <property type="protein sequence ID" value="KAF5561165.1"/>
    <property type="molecule type" value="Genomic_DNA"/>
</dbReference>
<name>A0A8H5JSY4_9HYPO</name>
<dbReference type="AlphaFoldDB" id="A0A8H5JSY4"/>
<comment type="caution">
    <text evidence="2">The sequence shown here is derived from an EMBL/GenBank/DDBJ whole genome shotgun (WGS) entry which is preliminary data.</text>
</comment>
<protein>
    <submittedName>
        <fullName evidence="2">Uncharacterized protein</fullName>
    </submittedName>
</protein>
<evidence type="ECO:0000313" key="3">
    <source>
        <dbReference type="Proteomes" id="UP000574317"/>
    </source>
</evidence>
<accession>A0A8H5JSY4</accession>
<feature type="region of interest" description="Disordered" evidence="1">
    <location>
        <begin position="104"/>
        <end position="188"/>
    </location>
</feature>
<feature type="compositionally biased region" description="Acidic residues" evidence="1">
    <location>
        <begin position="165"/>
        <end position="188"/>
    </location>
</feature>
<keyword evidence="3" id="KW-1185">Reference proteome</keyword>
<sequence>MVLYSSVVTIVFIGCSINTFINIHTADIQLPHHYTMEPTPSDSSPAQSSSLAQSSPPAPRSSSVESLSFSGSTTIRREDHLQWICQSMSCNTVNSHALDQESKSIGATDPEDNSSLPSRRLFSAPGPSGSSDAVGTNGDAGTMSTDDGSEASHMERGFEDGQSLDGDDEDSEYLEEEPNSEDPESSDR</sequence>
<feature type="compositionally biased region" description="Basic and acidic residues" evidence="1">
    <location>
        <begin position="150"/>
        <end position="159"/>
    </location>
</feature>
<evidence type="ECO:0000256" key="1">
    <source>
        <dbReference type="SAM" id="MobiDB-lite"/>
    </source>
</evidence>
<dbReference type="Proteomes" id="UP000574317">
    <property type="component" value="Unassembled WGS sequence"/>
</dbReference>
<feature type="compositionally biased region" description="Low complexity" evidence="1">
    <location>
        <begin position="38"/>
        <end position="71"/>
    </location>
</feature>